<organism evidence="3 4">
    <name type="scientific">Vogesella aquatica</name>
    <dbReference type="NCBI Taxonomy" id="2984206"/>
    <lineage>
        <taxon>Bacteria</taxon>
        <taxon>Pseudomonadati</taxon>
        <taxon>Pseudomonadota</taxon>
        <taxon>Betaproteobacteria</taxon>
        <taxon>Neisseriales</taxon>
        <taxon>Chromobacteriaceae</taxon>
        <taxon>Vogesella</taxon>
    </lineage>
</organism>
<dbReference type="PANTHER" id="PTHR36924">
    <property type="entry name" value="ANTITOXIN HIGA-1"/>
    <property type="match status" value="1"/>
</dbReference>
<dbReference type="Proteomes" id="UP001219956">
    <property type="component" value="Unassembled WGS sequence"/>
</dbReference>
<gene>
    <name evidence="3" type="ORF">PQU95_04510</name>
</gene>
<dbReference type="InterPro" id="IPR010982">
    <property type="entry name" value="Lambda_DNA-bd_dom_sf"/>
</dbReference>
<dbReference type="InterPro" id="IPR013430">
    <property type="entry name" value="Toxin_antidote_HigA"/>
</dbReference>
<dbReference type="PROSITE" id="PS50943">
    <property type="entry name" value="HTH_CROC1"/>
    <property type="match status" value="1"/>
</dbReference>
<keyword evidence="1" id="KW-0238">DNA-binding</keyword>
<evidence type="ECO:0000313" key="4">
    <source>
        <dbReference type="Proteomes" id="UP001219956"/>
    </source>
</evidence>
<dbReference type="Pfam" id="PF01381">
    <property type="entry name" value="HTH_3"/>
    <property type="match status" value="1"/>
</dbReference>
<reference evidence="3 4" key="1">
    <citation type="submission" date="2023-01" db="EMBL/GenBank/DDBJ databases">
        <title>Novel species of the genus Vogesella isolated from rivers.</title>
        <authorList>
            <person name="Lu H."/>
        </authorList>
    </citation>
    <scope>NUCLEOTIDE SEQUENCE [LARGE SCALE GENOMIC DNA]</scope>
    <source>
        <strain evidence="3 4">DC21W</strain>
    </source>
</reference>
<name>A0ABT5IWC2_9NEIS</name>
<keyword evidence="4" id="KW-1185">Reference proteome</keyword>
<dbReference type="PANTHER" id="PTHR36924:SF1">
    <property type="entry name" value="ANTITOXIN HIGA-1"/>
    <property type="match status" value="1"/>
</dbReference>
<dbReference type="SMART" id="SM00530">
    <property type="entry name" value="HTH_XRE"/>
    <property type="match status" value="1"/>
</dbReference>
<dbReference type="RefSeq" id="WP_272750887.1">
    <property type="nucleotide sequence ID" value="NZ_JAQQLF010000005.1"/>
</dbReference>
<evidence type="ECO:0000259" key="2">
    <source>
        <dbReference type="PROSITE" id="PS50943"/>
    </source>
</evidence>
<comment type="caution">
    <text evidence="3">The sequence shown here is derived from an EMBL/GenBank/DDBJ whole genome shotgun (WGS) entry which is preliminary data.</text>
</comment>
<protein>
    <submittedName>
        <fullName evidence="3">HigA family addiction module antitoxin</fullName>
    </submittedName>
</protein>
<accession>A0ABT5IWC2</accession>
<dbReference type="Gene3D" id="1.10.260.40">
    <property type="entry name" value="lambda repressor-like DNA-binding domains"/>
    <property type="match status" value="1"/>
</dbReference>
<dbReference type="CDD" id="cd00093">
    <property type="entry name" value="HTH_XRE"/>
    <property type="match status" value="1"/>
</dbReference>
<dbReference type="NCBIfam" id="TIGR02607">
    <property type="entry name" value="antidote_HigA"/>
    <property type="match status" value="1"/>
</dbReference>
<sequence length="93" mass="10534">MAHKILTARTPMAPGRFLHSRFLRPAGLTQTDAACRLGLSRRRLNEIIQGHRGITPDTALRLSLLFGLPPRFWLDLQGDWDLAQARRKLQHAA</sequence>
<evidence type="ECO:0000313" key="3">
    <source>
        <dbReference type="EMBL" id="MDC7716478.1"/>
    </source>
</evidence>
<dbReference type="SUPFAM" id="SSF47413">
    <property type="entry name" value="lambda repressor-like DNA-binding domains"/>
    <property type="match status" value="1"/>
</dbReference>
<evidence type="ECO:0000256" key="1">
    <source>
        <dbReference type="ARBA" id="ARBA00023125"/>
    </source>
</evidence>
<feature type="domain" description="HTH cro/C1-type" evidence="2">
    <location>
        <begin position="26"/>
        <end position="73"/>
    </location>
</feature>
<dbReference type="InterPro" id="IPR001387">
    <property type="entry name" value="Cro/C1-type_HTH"/>
</dbReference>
<dbReference type="EMBL" id="JAQQLF010000005">
    <property type="protein sequence ID" value="MDC7716478.1"/>
    <property type="molecule type" value="Genomic_DNA"/>
</dbReference>
<proteinExistence type="predicted"/>